<feature type="signal peptide" evidence="1">
    <location>
        <begin position="1"/>
        <end position="20"/>
    </location>
</feature>
<dbReference type="Proteomes" id="UP000557872">
    <property type="component" value="Unassembled WGS sequence"/>
</dbReference>
<feature type="chain" id="PRO_5032947553" evidence="1">
    <location>
        <begin position="21"/>
        <end position="230"/>
    </location>
</feature>
<evidence type="ECO:0000256" key="1">
    <source>
        <dbReference type="SAM" id="SignalP"/>
    </source>
</evidence>
<comment type="caution">
    <text evidence="2">The sequence shown here is derived from an EMBL/GenBank/DDBJ whole genome shotgun (WGS) entry which is preliminary data.</text>
</comment>
<evidence type="ECO:0000313" key="3">
    <source>
        <dbReference type="Proteomes" id="UP000557872"/>
    </source>
</evidence>
<dbReference type="RefSeq" id="WP_178932295.1">
    <property type="nucleotide sequence ID" value="NZ_JACBAZ010000003.1"/>
</dbReference>
<evidence type="ECO:0000313" key="2">
    <source>
        <dbReference type="EMBL" id="NWK55751.1"/>
    </source>
</evidence>
<dbReference type="SUPFAM" id="SSF56925">
    <property type="entry name" value="OMPA-like"/>
    <property type="match status" value="1"/>
</dbReference>
<reference evidence="2 3" key="1">
    <citation type="submission" date="2020-07" db="EMBL/GenBank/DDBJ databases">
        <title>Roseicoccus Jingziensis gen. nov., sp. nov., isolated from coastal seawater.</title>
        <authorList>
            <person name="Feng X."/>
        </authorList>
    </citation>
    <scope>NUCLEOTIDE SEQUENCE [LARGE SCALE GENOMIC DNA]</scope>
    <source>
        <strain evidence="2 3">N1E253</strain>
    </source>
</reference>
<name>A0A851GIP9_9BACT</name>
<dbReference type="AlphaFoldDB" id="A0A851GIP9"/>
<keyword evidence="3" id="KW-1185">Reference proteome</keyword>
<accession>A0A851GIP9</accession>
<keyword evidence="1" id="KW-0732">Signal</keyword>
<dbReference type="EMBL" id="JACBAZ010000003">
    <property type="protein sequence ID" value="NWK55751.1"/>
    <property type="molecule type" value="Genomic_DNA"/>
</dbReference>
<dbReference type="Gene3D" id="2.40.160.20">
    <property type="match status" value="1"/>
</dbReference>
<protein>
    <submittedName>
        <fullName evidence="2">Outer membrane beta-barrel protein</fullName>
    </submittedName>
</protein>
<gene>
    <name evidence="2" type="ORF">HW115_09025</name>
</gene>
<proteinExistence type="predicted"/>
<sequence>MKKIPLSILTGICLASMAQAGEDYSAKAAPAVAPAPCLWSWFAGGSGGYVDDWDEDMWTLHLGKEYKCPDKGSSHAIFLEVGYTDKDWSGDYYYDLGSGPIPPDYQTSDVRKFARNARFEYSMEVIPITLNYKYERPLWRSLNWYVGGGLGIAITEIDVELGNLKESDDETAFYGQLFAGLVWNLSDAFEIFGGARWIYMDSGLDDVNGMDIPGVLDDDIFYELGGRFNF</sequence>
<dbReference type="InterPro" id="IPR011250">
    <property type="entry name" value="OMP/PagP_B-barrel"/>
</dbReference>
<organism evidence="2 3">
    <name type="scientific">Oceaniferula marina</name>
    <dbReference type="NCBI Taxonomy" id="2748318"/>
    <lineage>
        <taxon>Bacteria</taxon>
        <taxon>Pseudomonadati</taxon>
        <taxon>Verrucomicrobiota</taxon>
        <taxon>Verrucomicrobiia</taxon>
        <taxon>Verrucomicrobiales</taxon>
        <taxon>Verrucomicrobiaceae</taxon>
        <taxon>Oceaniferula</taxon>
    </lineage>
</organism>